<evidence type="ECO:0000256" key="1">
    <source>
        <dbReference type="ARBA" id="ARBA00005724"/>
    </source>
</evidence>
<dbReference type="GO" id="GO:0009306">
    <property type="term" value="P:protein secretion"/>
    <property type="evidence" value="ECO:0007669"/>
    <property type="project" value="TreeGrafter"/>
</dbReference>
<dbReference type="Pfam" id="PF10363">
    <property type="entry name" value="RTP1_C1"/>
    <property type="match status" value="1"/>
</dbReference>
<evidence type="ECO:0000313" key="3">
    <source>
        <dbReference type="EMBL" id="PVV02800.1"/>
    </source>
</evidence>
<proteinExistence type="inferred from homology"/>
<gene>
    <name evidence="3" type="ORF">BB560_002741</name>
</gene>
<evidence type="ECO:0000313" key="4">
    <source>
        <dbReference type="Proteomes" id="UP000245609"/>
    </source>
</evidence>
<name>A0A2T9ZE22_9FUNG</name>
<dbReference type="InterPro" id="IPR039600">
    <property type="entry name" value="TANGO6/Rtp1"/>
</dbReference>
<keyword evidence="4" id="KW-1185">Reference proteome</keyword>
<dbReference type="SUPFAM" id="SSF48371">
    <property type="entry name" value="ARM repeat"/>
    <property type="match status" value="1"/>
</dbReference>
<feature type="domain" description="RNA polymerase II assembly factor Rtp1 C-terminal" evidence="2">
    <location>
        <begin position="1029"/>
        <end position="1142"/>
    </location>
</feature>
<dbReference type="OrthoDB" id="39591at2759"/>
<protein>
    <recommendedName>
        <fullName evidence="2">RNA polymerase II assembly factor Rtp1 C-terminal domain-containing protein</fullName>
    </recommendedName>
</protein>
<dbReference type="Proteomes" id="UP000245609">
    <property type="component" value="Unassembled WGS sequence"/>
</dbReference>
<dbReference type="PANTHER" id="PTHR20959:SF1">
    <property type="entry name" value="TRANSPORT AND GOLGI ORGANIZATION PROTEIN 6 HOMOLOG"/>
    <property type="match status" value="1"/>
</dbReference>
<dbReference type="InterPro" id="IPR016024">
    <property type="entry name" value="ARM-type_fold"/>
</dbReference>
<dbReference type="PANTHER" id="PTHR20959">
    <property type="entry name" value="TRANSPORT AND GOLGI ORGANIZATION PROTEIN 6 FAMILY MEMBER"/>
    <property type="match status" value="1"/>
</dbReference>
<comment type="caution">
    <text evidence="3">The sequence shown here is derived from an EMBL/GenBank/DDBJ whole genome shotgun (WGS) entry which is preliminary data.</text>
</comment>
<organism evidence="3 4">
    <name type="scientific">Smittium megazygosporum</name>
    <dbReference type="NCBI Taxonomy" id="133381"/>
    <lineage>
        <taxon>Eukaryota</taxon>
        <taxon>Fungi</taxon>
        <taxon>Fungi incertae sedis</taxon>
        <taxon>Zoopagomycota</taxon>
        <taxon>Kickxellomycotina</taxon>
        <taxon>Harpellomycetes</taxon>
        <taxon>Harpellales</taxon>
        <taxon>Legeriomycetaceae</taxon>
        <taxon>Smittium</taxon>
    </lineage>
</organism>
<accession>A0A2T9ZE22</accession>
<sequence length="1289" mass="146898">MEEDLAIALKVIYKNVEELKQYLFRITLAQTEFIDKKVKKYSEIPKNQKIAVTKIISKRKVEEVELKKEIFSHTPAFKDELNLQFNSDDDANIPTQNIKLDSPLVSTVLSEVENVDDLCEVLFDNILFLQRLLSTIIQTKTQSPDQNQLELLGLRDKQNINQVIDFVIVFAVVPKLHKSTTLQIDKRLEFSKLDKLGFKSHVFKRFNEITSRIYGQDSDSDKQKLISLFNWTEKLGDLVTQPFYGLNDASSLTRSRALIDIVSAFLQTAYSPLSSKIDDPHFDKEKIIYLRKLFTKIFNNTANHQILLESFFALKNIAGINLKWFSILVSRFLTRLILFENGLARLFSFILTSEATDTNLSAPKLESIYKLVSNIPSNINPNEYYTNIFSQISKILSTPVLPRSDAKTECDVNKNSGGLNQPGILDTQKQQDKITPLICRICVYILTRLYAEKFDILEKTSVPIIFGPFLKWDSKKEYLLNSNLSFELSSTTENVPTLEQLLTNVESQKTLNSKTTSKPLITVIGESTSDSEKLDTTKSLDSDKTASKVLHALSKYIQVYYNNEQGRMSEIQPVFISSAELIKIKNRLANIYIYETCVGKPLSAYLFKRMFFQIMFWYQFLLVAVNNIQDSDLFKREDGFKTLQEGKTKGFLDLIKANLQDLETFIVKSCDSHDISDLSTLFKKILLEDRLLDVFQLENDSKANMYPLFALGEDGEINMVYPLEFPQSLLVDSIDSKISHESNSEFESLKAENQTSDFVIDLAQRFQSKFQVYSLHSLIQKNESAKNFKELVSLIFVNCLNEYTLLHNKISNFTSTSAPRSNPKIQDLSEATEFKSQETQSELFDISVLVRKYSFLSQTLLDFIYVFGPAVLAKKSHVLAFVDNVLKTVMENPPVKLTNDNLDNLNDSIYSRIGKESPIGDGAKYNIALNILIVFYSSNFGLESEETVENKRDSKDDEAASHLLAAITKKLASLKTQWNGYPMITQLIDQIFEFSEFENPVDSLFDSMSIEEESTDTRNVPNAQSLYISALTDLQSPLVPIQAYGLTKLLNLVTDQRLSDSEPLSESQIDNAIETIIELIKHEDSFIYLKAIQALGKIASIPNQADRMITILVEKYNDKASEIDFRIRISEVFVGIVSTFGDLMIRFTDKIIPTMVRTIDYRVSEDPVLIQSALSIISIFAEINAFVLQYYLMDITEYCKHICLTPNYEQHIKRASLVCLISIVRGYDKSRSSLNSIDPSILKTIYSTLKSLSSSNPVLGMKNDELLEHNARMGLQEFNDMMKQIVLNQ</sequence>
<evidence type="ECO:0000259" key="2">
    <source>
        <dbReference type="Pfam" id="PF10363"/>
    </source>
</evidence>
<dbReference type="InterPro" id="IPR019451">
    <property type="entry name" value="Rtp1_C1"/>
</dbReference>
<dbReference type="InterPro" id="IPR011989">
    <property type="entry name" value="ARM-like"/>
</dbReference>
<comment type="similarity">
    <text evidence="1">Belongs to the Tango6 family.</text>
</comment>
<dbReference type="EMBL" id="MBFS01000330">
    <property type="protein sequence ID" value="PVV02800.1"/>
    <property type="molecule type" value="Genomic_DNA"/>
</dbReference>
<dbReference type="Gene3D" id="1.25.10.10">
    <property type="entry name" value="Leucine-rich Repeat Variant"/>
    <property type="match status" value="1"/>
</dbReference>
<reference evidence="3 4" key="1">
    <citation type="journal article" date="2018" name="MBio">
        <title>Comparative Genomics Reveals the Core Gene Toolbox for the Fungus-Insect Symbiosis.</title>
        <authorList>
            <person name="Wang Y."/>
            <person name="Stata M."/>
            <person name="Wang W."/>
            <person name="Stajich J.E."/>
            <person name="White M.M."/>
            <person name="Moncalvo J.M."/>
        </authorList>
    </citation>
    <scope>NUCLEOTIDE SEQUENCE [LARGE SCALE GENOMIC DNA]</scope>
    <source>
        <strain evidence="3 4">SC-DP-2</strain>
    </source>
</reference>